<keyword evidence="2" id="KW-1185">Reference proteome</keyword>
<evidence type="ECO:0000313" key="1">
    <source>
        <dbReference type="EMBL" id="KAF9604137.1"/>
    </source>
</evidence>
<gene>
    <name evidence="1" type="ORF">IFM89_002812</name>
</gene>
<sequence>MGRKQIDSPYCCMSPLKSYVLMEPPDENLMKSLATDGKLSIEGCTLDKQTTSLAAALYKDVRRDPLAKQTFVQELGSTSISFVDSTPIWKEPESRTNIGNQPGENTLKKELWREFEAASLSSNVLRLDALVFETLLERDSLTDLKRPKKKLPSVDGAIDCVCNTLSKTLIVTKEEEDKMKTMKEKRTTYPS</sequence>
<comment type="caution">
    <text evidence="1">The sequence shown here is derived from an EMBL/GenBank/DDBJ whole genome shotgun (WGS) entry which is preliminary data.</text>
</comment>
<dbReference type="PANTHER" id="PTHR37238:SF1">
    <property type="entry name" value="OS05G0532500 PROTEIN"/>
    <property type="match status" value="1"/>
</dbReference>
<proteinExistence type="predicted"/>
<dbReference type="Proteomes" id="UP000631114">
    <property type="component" value="Unassembled WGS sequence"/>
</dbReference>
<dbReference type="AlphaFoldDB" id="A0A835HTU8"/>
<dbReference type="EMBL" id="JADFTS010000005">
    <property type="protein sequence ID" value="KAF9604137.1"/>
    <property type="molecule type" value="Genomic_DNA"/>
</dbReference>
<accession>A0A835HTU8</accession>
<dbReference type="OrthoDB" id="1933187at2759"/>
<protein>
    <submittedName>
        <fullName evidence="1">Uncharacterized protein</fullName>
    </submittedName>
</protein>
<organism evidence="1 2">
    <name type="scientific">Coptis chinensis</name>
    <dbReference type="NCBI Taxonomy" id="261450"/>
    <lineage>
        <taxon>Eukaryota</taxon>
        <taxon>Viridiplantae</taxon>
        <taxon>Streptophyta</taxon>
        <taxon>Embryophyta</taxon>
        <taxon>Tracheophyta</taxon>
        <taxon>Spermatophyta</taxon>
        <taxon>Magnoliopsida</taxon>
        <taxon>Ranunculales</taxon>
        <taxon>Ranunculaceae</taxon>
        <taxon>Coptidoideae</taxon>
        <taxon>Coptis</taxon>
    </lineage>
</organism>
<name>A0A835HTU8_9MAGN</name>
<dbReference type="PANTHER" id="PTHR37238">
    <property type="entry name" value="OS05G0532500 PROTEIN"/>
    <property type="match status" value="1"/>
</dbReference>
<evidence type="ECO:0000313" key="2">
    <source>
        <dbReference type="Proteomes" id="UP000631114"/>
    </source>
</evidence>
<reference evidence="1 2" key="1">
    <citation type="submission" date="2020-10" db="EMBL/GenBank/DDBJ databases">
        <title>The Coptis chinensis genome and diversification of protoberbering-type alkaloids.</title>
        <authorList>
            <person name="Wang B."/>
            <person name="Shu S."/>
            <person name="Song C."/>
            <person name="Liu Y."/>
        </authorList>
    </citation>
    <scope>NUCLEOTIDE SEQUENCE [LARGE SCALE GENOMIC DNA]</scope>
    <source>
        <strain evidence="1">HL-2020</strain>
        <tissue evidence="1">Leaf</tissue>
    </source>
</reference>